<name>A0ABR2Z7E9_9AGAR</name>
<feature type="compositionally biased region" description="Polar residues" evidence="1">
    <location>
        <begin position="703"/>
        <end position="713"/>
    </location>
</feature>
<feature type="compositionally biased region" description="Polar residues" evidence="1">
    <location>
        <begin position="996"/>
        <end position="1016"/>
    </location>
</feature>
<feature type="region of interest" description="Disordered" evidence="1">
    <location>
        <begin position="685"/>
        <end position="742"/>
    </location>
</feature>
<sequence>MSGSFYSFHFNEANKKSRAPAPPPTPIPADAFYGTPSARHNITSSTPVSSSSSQVGVPNLSSPPSIPNSPTRKRRHPDQNDSPFVNYTPAKPLQPHKRAKTTEKPAKKPKEIVAEIIKFIQRYKWGLSDFLFWVSDWEDRDMAHAIAMEKFLSGRCTHHPGEIIHKWYKSPDGVLGANIDAQNQMWGTATKYWEVKQVRACLTSFVAQEAVEHAVQQARKAVKPAGGLHVRITVKDTSGSHGHPVKTEWKDIGKTTVPQVKEILVRTQPFLFNLLTSVARGSPQEKERKTRPFDIVVTHALSSLNFCLNRQANWLPVARGLLYFALSAPVDLFAYESRTGTMPVYSTVNTMLSDLGEEEGRATKAAGSDPRGWRKLFVDNTQRNHRQRDERVGRADHMMIGMAGCLVEYPPGTFPETAPSVEDRKLINQEHLETVGTLQWMQNFTTHIPELKIYHSQVSLLYKTRAGRTQLDPKPSIIHPLATNSKNETVTTELKEALLDFLEQAGQTKESHQHRLFPIGGDGLTFQKIHKLKRQLQSNSNKLESFELVEPQLEWWHTQATDVSRIFQTHWGPPLSKDPSTLGHSARKIQRKEPPNLKKVDYYPSVQLMHLVLDARMLDALHSHLQVDDVFVYFAELKSKNKLPTFEELESIARTLYRCYSTSRGIHYALNDASLPEENSAWTRSVPSANSWSMPSSADDPLSTEQGFTNADTPPQLAATAKKSAKTKKKTKAQVEAEKEREEMQRVGDRVLANSIAFMRDALLSREAAYAAASGDVGRFWEVFKVCQFPNHIKNETQLLKVMLFTFFGSGHTKYGHYALEFITTLELESSKEFREASLRMMLINLSGKPGAFSPCDLVQEYFNRLLEFIVERKGKEFDDRFIRRVVARNLHHLTRIKTDLRLGIDLAKHSGQHSEPGCSPEMKLLLELYKLHQLHYRIAGRIIDLEERRLDDFLEGWKKMQGPNGKVNKWKDQTTQYRVREDIHRRVSEMPREGGTTSSVNTADTATPHQDQGQVTEFESESDSDTSEDSEDEVDGEELGFDASTLGSITVCDGQLVTKSFTAESFLETTLVEDEWEVDSEAEGEDIHDSDSESQ</sequence>
<dbReference type="EMBL" id="JBBXMP010000863">
    <property type="protein sequence ID" value="KAL0056864.1"/>
    <property type="molecule type" value="Genomic_DNA"/>
</dbReference>
<evidence type="ECO:0000313" key="4">
    <source>
        <dbReference type="Proteomes" id="UP001437256"/>
    </source>
</evidence>
<dbReference type="Proteomes" id="UP001437256">
    <property type="component" value="Unassembled WGS sequence"/>
</dbReference>
<proteinExistence type="predicted"/>
<reference evidence="3 4" key="1">
    <citation type="submission" date="2024-05" db="EMBL/GenBank/DDBJ databases">
        <title>A draft genome resource for the thread blight pathogen Marasmius tenuissimus strain MS-2.</title>
        <authorList>
            <person name="Yulfo-Soto G.E."/>
            <person name="Baruah I.K."/>
            <person name="Amoako-Attah I."/>
            <person name="Bukari Y."/>
            <person name="Meinhardt L.W."/>
            <person name="Bailey B.A."/>
            <person name="Cohen S.P."/>
        </authorList>
    </citation>
    <scope>NUCLEOTIDE SEQUENCE [LARGE SCALE GENOMIC DNA]</scope>
    <source>
        <strain evidence="3 4">MS-2</strain>
    </source>
</reference>
<feature type="domain" description="DUF6589" evidence="2">
    <location>
        <begin position="423"/>
        <end position="914"/>
    </location>
</feature>
<feature type="region of interest" description="Disordered" evidence="1">
    <location>
        <begin position="1073"/>
        <end position="1096"/>
    </location>
</feature>
<organism evidence="3 4">
    <name type="scientific">Marasmius tenuissimus</name>
    <dbReference type="NCBI Taxonomy" id="585030"/>
    <lineage>
        <taxon>Eukaryota</taxon>
        <taxon>Fungi</taxon>
        <taxon>Dikarya</taxon>
        <taxon>Basidiomycota</taxon>
        <taxon>Agaricomycotina</taxon>
        <taxon>Agaricomycetes</taxon>
        <taxon>Agaricomycetidae</taxon>
        <taxon>Agaricales</taxon>
        <taxon>Marasmiineae</taxon>
        <taxon>Marasmiaceae</taxon>
        <taxon>Marasmius</taxon>
    </lineage>
</organism>
<feature type="compositionally biased region" description="Basic and acidic residues" evidence="1">
    <location>
        <begin position="733"/>
        <end position="742"/>
    </location>
</feature>
<feature type="region of interest" description="Disordered" evidence="1">
    <location>
        <begin position="1"/>
        <end position="107"/>
    </location>
</feature>
<feature type="region of interest" description="Disordered" evidence="1">
    <location>
        <begin position="984"/>
        <end position="1043"/>
    </location>
</feature>
<feature type="compositionally biased region" description="Polar residues" evidence="1">
    <location>
        <begin position="685"/>
        <end position="696"/>
    </location>
</feature>
<feature type="compositionally biased region" description="Basic and acidic residues" evidence="1">
    <location>
        <begin position="1086"/>
        <end position="1096"/>
    </location>
</feature>
<keyword evidence="4" id="KW-1185">Reference proteome</keyword>
<feature type="compositionally biased region" description="Low complexity" evidence="1">
    <location>
        <begin position="44"/>
        <end position="63"/>
    </location>
</feature>
<feature type="compositionally biased region" description="Basic residues" evidence="1">
    <location>
        <begin position="723"/>
        <end position="732"/>
    </location>
</feature>
<protein>
    <recommendedName>
        <fullName evidence="2">DUF6589 domain-containing protein</fullName>
    </recommendedName>
</protein>
<accession>A0ABR2Z7E9</accession>
<evidence type="ECO:0000313" key="3">
    <source>
        <dbReference type="EMBL" id="KAL0056864.1"/>
    </source>
</evidence>
<evidence type="ECO:0000256" key="1">
    <source>
        <dbReference type="SAM" id="MobiDB-lite"/>
    </source>
</evidence>
<feature type="compositionally biased region" description="Acidic residues" evidence="1">
    <location>
        <begin position="1019"/>
        <end position="1041"/>
    </location>
</feature>
<feature type="compositionally biased region" description="Acidic residues" evidence="1">
    <location>
        <begin position="1073"/>
        <end position="1085"/>
    </location>
</feature>
<comment type="caution">
    <text evidence="3">The sequence shown here is derived from an EMBL/GenBank/DDBJ whole genome shotgun (WGS) entry which is preliminary data.</text>
</comment>
<dbReference type="InterPro" id="IPR046496">
    <property type="entry name" value="DUF6589"/>
</dbReference>
<gene>
    <name evidence="3" type="ORF">AAF712_016521</name>
</gene>
<evidence type="ECO:0000259" key="2">
    <source>
        <dbReference type="Pfam" id="PF20231"/>
    </source>
</evidence>
<dbReference type="Pfam" id="PF20231">
    <property type="entry name" value="DUF6589"/>
    <property type="match status" value="1"/>
</dbReference>
<feature type="compositionally biased region" description="Basic and acidic residues" evidence="1">
    <location>
        <begin position="984"/>
        <end position="993"/>
    </location>
</feature>